<protein>
    <submittedName>
        <fullName evidence="1">Uncharacterized protein</fullName>
    </submittedName>
</protein>
<accession>A0A0D2JCY5</accession>
<dbReference type="AlphaFoldDB" id="A0A0D2JCY5"/>
<name>A0A0D2JCY5_9BACT</name>
<dbReference type="EMBL" id="AZAC01000001">
    <property type="protein sequence ID" value="KIX16024.1"/>
    <property type="molecule type" value="Genomic_DNA"/>
</dbReference>
<sequence length="61" mass="6762">MFFNQQVARAAVLPWPTLITYSPLHTIFPVNGRLLSLGRKKNNLQCTATPHSLASSRPATK</sequence>
<organism evidence="1 2">
    <name type="scientific">Dethiosulfatarculus sandiegensis</name>
    <dbReference type="NCBI Taxonomy" id="1429043"/>
    <lineage>
        <taxon>Bacteria</taxon>
        <taxon>Pseudomonadati</taxon>
        <taxon>Thermodesulfobacteriota</taxon>
        <taxon>Desulfarculia</taxon>
        <taxon>Desulfarculales</taxon>
        <taxon>Desulfarculaceae</taxon>
        <taxon>Dethiosulfatarculus</taxon>
    </lineage>
</organism>
<proteinExistence type="predicted"/>
<evidence type="ECO:0000313" key="2">
    <source>
        <dbReference type="Proteomes" id="UP000032233"/>
    </source>
</evidence>
<gene>
    <name evidence="1" type="ORF">X474_00265</name>
</gene>
<dbReference type="Proteomes" id="UP000032233">
    <property type="component" value="Unassembled WGS sequence"/>
</dbReference>
<comment type="caution">
    <text evidence="1">The sequence shown here is derived from an EMBL/GenBank/DDBJ whole genome shotgun (WGS) entry which is preliminary data.</text>
</comment>
<dbReference type="InParanoid" id="A0A0D2JCY5"/>
<evidence type="ECO:0000313" key="1">
    <source>
        <dbReference type="EMBL" id="KIX16024.1"/>
    </source>
</evidence>
<reference evidence="1 2" key="1">
    <citation type="submission" date="2013-11" db="EMBL/GenBank/DDBJ databases">
        <title>Metagenomic analysis of a methanogenic consortium involved in long chain n-alkane degradation.</title>
        <authorList>
            <person name="Davidova I.A."/>
            <person name="Callaghan A.V."/>
            <person name="Wawrik B."/>
            <person name="Pruitt S."/>
            <person name="Marks C."/>
            <person name="Duncan K.E."/>
            <person name="Suflita J.M."/>
        </authorList>
    </citation>
    <scope>NUCLEOTIDE SEQUENCE [LARGE SCALE GENOMIC DNA]</scope>
    <source>
        <strain evidence="1 2">SPR</strain>
    </source>
</reference>
<keyword evidence="2" id="KW-1185">Reference proteome</keyword>